<name>B6JV56_SCHJY</name>
<dbReference type="HOGENOM" id="CLU_2689216_0_0_1"/>
<dbReference type="AlphaFoldDB" id="B6JV56"/>
<protein>
    <submittedName>
        <fullName evidence="1">Uncharacterized protein</fullName>
    </submittedName>
</protein>
<dbReference type="RefSeq" id="XP_002171550.1">
    <property type="nucleotide sequence ID" value="XM_002171514.2"/>
</dbReference>
<dbReference type="VEuPathDB" id="FungiDB:SJAG_00258"/>
<sequence>MAARAETALACSDALEARYISYRRRASPPLTALRLAHFSLKSLASHLLHPAPVYVIFSAPPTYVSTNAADDDKR</sequence>
<dbReference type="Proteomes" id="UP000001744">
    <property type="component" value="Unassembled WGS sequence"/>
</dbReference>
<proteinExistence type="predicted"/>
<dbReference type="JaponicusDB" id="SJAG_00258"/>
<organism evidence="1 2">
    <name type="scientific">Schizosaccharomyces japonicus (strain yFS275 / FY16936)</name>
    <name type="common">Fission yeast</name>
    <dbReference type="NCBI Taxonomy" id="402676"/>
    <lineage>
        <taxon>Eukaryota</taxon>
        <taxon>Fungi</taxon>
        <taxon>Dikarya</taxon>
        <taxon>Ascomycota</taxon>
        <taxon>Taphrinomycotina</taxon>
        <taxon>Schizosaccharomycetes</taxon>
        <taxon>Schizosaccharomycetales</taxon>
        <taxon>Schizosaccharomycetaceae</taxon>
        <taxon>Schizosaccharomyces</taxon>
    </lineage>
</organism>
<gene>
    <name evidence="1" type="ORF">SJAG_00258</name>
</gene>
<evidence type="ECO:0000313" key="2">
    <source>
        <dbReference type="Proteomes" id="UP000001744"/>
    </source>
</evidence>
<evidence type="ECO:0000313" key="1">
    <source>
        <dbReference type="EMBL" id="EEB05257.1"/>
    </source>
</evidence>
<keyword evidence="2" id="KW-1185">Reference proteome</keyword>
<dbReference type="GeneID" id="7047845"/>
<dbReference type="EMBL" id="KE651166">
    <property type="protein sequence ID" value="EEB05257.1"/>
    <property type="molecule type" value="Genomic_DNA"/>
</dbReference>
<reference evidence="1 2" key="1">
    <citation type="journal article" date="2011" name="Science">
        <title>Comparative functional genomics of the fission yeasts.</title>
        <authorList>
            <person name="Rhind N."/>
            <person name="Chen Z."/>
            <person name="Yassour M."/>
            <person name="Thompson D.A."/>
            <person name="Haas B.J."/>
            <person name="Habib N."/>
            <person name="Wapinski I."/>
            <person name="Roy S."/>
            <person name="Lin M.F."/>
            <person name="Heiman D.I."/>
            <person name="Young S.K."/>
            <person name="Furuya K."/>
            <person name="Guo Y."/>
            <person name="Pidoux A."/>
            <person name="Chen H.M."/>
            <person name="Robbertse B."/>
            <person name="Goldberg J.M."/>
            <person name="Aoki K."/>
            <person name="Bayne E.H."/>
            <person name="Berlin A.M."/>
            <person name="Desjardins C.A."/>
            <person name="Dobbs E."/>
            <person name="Dukaj L."/>
            <person name="Fan L."/>
            <person name="FitzGerald M.G."/>
            <person name="French C."/>
            <person name="Gujja S."/>
            <person name="Hansen K."/>
            <person name="Keifenheim D."/>
            <person name="Levin J.Z."/>
            <person name="Mosher R.A."/>
            <person name="Mueller C.A."/>
            <person name="Pfiffner J."/>
            <person name="Priest M."/>
            <person name="Russ C."/>
            <person name="Smialowska A."/>
            <person name="Swoboda P."/>
            <person name="Sykes S.M."/>
            <person name="Vaughn M."/>
            <person name="Vengrova S."/>
            <person name="Yoder R."/>
            <person name="Zeng Q."/>
            <person name="Allshire R."/>
            <person name="Baulcombe D."/>
            <person name="Birren B.W."/>
            <person name="Brown W."/>
            <person name="Ekwall K."/>
            <person name="Kellis M."/>
            <person name="Leatherwood J."/>
            <person name="Levin H."/>
            <person name="Margalit H."/>
            <person name="Martienssen R."/>
            <person name="Nieduszynski C.A."/>
            <person name="Spatafora J.W."/>
            <person name="Friedman N."/>
            <person name="Dalgaard J.Z."/>
            <person name="Baumann P."/>
            <person name="Niki H."/>
            <person name="Regev A."/>
            <person name="Nusbaum C."/>
        </authorList>
    </citation>
    <scope>NUCLEOTIDE SEQUENCE [LARGE SCALE GENOMIC DNA]</scope>
    <source>
        <strain evidence="2">yFS275 / FY16936</strain>
    </source>
</reference>
<accession>B6JV56</accession>